<keyword evidence="3" id="KW-1185">Reference proteome</keyword>
<sequence length="308" mass="34472">MARTGLDALKGAINSANSAGGNFGGKLGYANWKDGDTHVIRFVTDVQDILTCDFYEYIVDHKGKTQNFTALPDLIEGATDWVKHYGGKTRENGMTGDLVDPTPRQRTVAIAVLREEVPVEVNGKTRIGYQDVFEEIEIKGKKYASRKFLLVKQSHKNFWQPMVGFYDEYGTLCDRDYKITRSGAKTDTTYQIVPKDADREEFDLAKHYEQYGYGKPFDENDDDRFLYCPQTLTEWAEQYGSEDRVKFWILGEKEGGDSKGGSSSTAKKPFGDRSSAASDDTPPFEPDAPVADTSGTDFDSLRARLAGH</sequence>
<evidence type="ECO:0000313" key="3">
    <source>
        <dbReference type="Proteomes" id="UP000503093"/>
    </source>
</evidence>
<evidence type="ECO:0000256" key="1">
    <source>
        <dbReference type="SAM" id="MobiDB-lite"/>
    </source>
</evidence>
<protein>
    <submittedName>
        <fullName evidence="2">SsDNA binding protein</fullName>
    </submittedName>
</protein>
<proteinExistence type="predicted"/>
<accession>A0A6G6XKR6</accession>
<organism evidence="2 3">
    <name type="scientific">Gordonia phage Skog</name>
    <dbReference type="NCBI Taxonomy" id="2704033"/>
    <lineage>
        <taxon>Viruses</taxon>
        <taxon>Duplodnaviria</taxon>
        <taxon>Heunggongvirae</taxon>
        <taxon>Uroviricota</taxon>
        <taxon>Caudoviricetes</taxon>
        <taxon>Skogvirus</taxon>
        <taxon>Skogvirus Skog</taxon>
    </lineage>
</organism>
<gene>
    <name evidence="2" type="primary">212</name>
    <name evidence="2" type="ORF">SEA_SKOG_211</name>
</gene>
<dbReference type="RefSeq" id="YP_010059461.1">
    <property type="nucleotide sequence ID" value="NC_054725.1"/>
</dbReference>
<evidence type="ECO:0000313" key="2">
    <source>
        <dbReference type="EMBL" id="QIG58363.1"/>
    </source>
</evidence>
<feature type="region of interest" description="Disordered" evidence="1">
    <location>
        <begin position="254"/>
        <end position="308"/>
    </location>
</feature>
<reference evidence="2 3" key="1">
    <citation type="submission" date="2020-01" db="EMBL/GenBank/DDBJ databases">
        <authorList>
            <person name="Alvaro L.E."/>
            <person name="Baker K.N."/>
            <person name="Baxter I.S."/>
            <person name="Brown M.R."/>
            <person name="Driscoll K.D."/>
            <person name="Elrubaie J.M."/>
            <person name="Feith S.L."/>
            <person name="Indihar D.F."/>
            <person name="Knoch V.T."/>
            <person name="Koirtyohann K.M."/>
            <person name="Kratz M.A."/>
            <person name="Lear A.H."/>
            <person name="Lindblom K.E."/>
            <person name="Marcus E.R."/>
            <person name="Murphy M.E."/>
            <person name="Sensor R."/>
            <person name="Sherman S.J."/>
            <person name="Swift V.R."/>
            <person name="White K.E."/>
            <person name="Wills S.J."/>
            <person name="Gatt S.M."/>
            <person name="Lohbauer S.A."/>
            <person name="Power T.R."/>
            <person name="Rosales K.A."/>
            <person name="Sisson B.M."/>
            <person name="Isern S."/>
            <person name="Michael S.F."/>
            <person name="Sunnen C.N."/>
            <person name="Garlena R.A."/>
            <person name="Russell D.A."/>
            <person name="Pope W.H."/>
            <person name="Jacobs-Sera D."/>
            <person name="Hatfull G.F."/>
        </authorList>
    </citation>
    <scope>NUCLEOTIDE SEQUENCE [LARGE SCALE GENOMIC DNA]</scope>
</reference>
<name>A0A6G6XKR6_9CAUD</name>
<dbReference type="Proteomes" id="UP000503093">
    <property type="component" value="Segment"/>
</dbReference>
<dbReference type="KEGG" id="vg:64766693"/>
<dbReference type="GeneID" id="64766693"/>
<dbReference type="EMBL" id="MN908687">
    <property type="protein sequence ID" value="QIG58363.1"/>
    <property type="molecule type" value="Genomic_DNA"/>
</dbReference>